<feature type="region of interest" description="Disordered" evidence="2">
    <location>
        <begin position="481"/>
        <end position="565"/>
    </location>
</feature>
<evidence type="ECO:0000259" key="3">
    <source>
        <dbReference type="Pfam" id="PF02872"/>
    </source>
</evidence>
<protein>
    <submittedName>
        <fullName evidence="4">5-c-terminal domain-containing protein</fullName>
    </submittedName>
</protein>
<dbReference type="GO" id="GO:0009166">
    <property type="term" value="P:nucleotide catabolic process"/>
    <property type="evidence" value="ECO:0007669"/>
    <property type="project" value="InterPro"/>
</dbReference>
<feature type="region of interest" description="Disordered" evidence="2">
    <location>
        <begin position="579"/>
        <end position="637"/>
    </location>
</feature>
<feature type="compositionally biased region" description="Low complexity" evidence="2">
    <location>
        <begin position="43"/>
        <end position="65"/>
    </location>
</feature>
<evidence type="ECO:0000313" key="5">
    <source>
        <dbReference type="Proteomes" id="UP000221165"/>
    </source>
</evidence>
<dbReference type="PANTHER" id="PTHR11575:SF48">
    <property type="entry name" value="5'-NUCLEOTIDASE"/>
    <property type="match status" value="1"/>
</dbReference>
<feature type="compositionally biased region" description="Low complexity" evidence="2">
    <location>
        <begin position="584"/>
        <end position="603"/>
    </location>
</feature>
<dbReference type="SUPFAM" id="SSF56300">
    <property type="entry name" value="Metallo-dependent phosphatases"/>
    <property type="match status" value="1"/>
</dbReference>
<dbReference type="GO" id="GO:0016787">
    <property type="term" value="F:hydrolase activity"/>
    <property type="evidence" value="ECO:0007669"/>
    <property type="project" value="InterPro"/>
</dbReference>
<accession>A0A2C6KI02</accession>
<dbReference type="VEuPathDB" id="ToxoDB:CSUI_009002"/>
<keyword evidence="5" id="KW-1185">Reference proteome</keyword>
<dbReference type="AlphaFoldDB" id="A0A2C6KI02"/>
<dbReference type="Gene3D" id="3.90.780.10">
    <property type="entry name" value="5'-Nucleotidase, C-terminal domain"/>
    <property type="match status" value="1"/>
</dbReference>
<feature type="domain" description="5'-Nucleotidase C-terminal" evidence="3">
    <location>
        <begin position="710"/>
        <end position="883"/>
    </location>
</feature>
<name>A0A2C6KI02_9APIC</name>
<dbReference type="InterPro" id="IPR008334">
    <property type="entry name" value="5'-Nucleotdase_C"/>
</dbReference>
<dbReference type="SUPFAM" id="SSF55816">
    <property type="entry name" value="5'-nucleotidase (syn. UDP-sugar hydrolase), C-terminal domain"/>
    <property type="match status" value="1"/>
</dbReference>
<reference evidence="4 5" key="1">
    <citation type="journal article" date="2017" name="Int. J. Parasitol.">
        <title>The genome of the protozoan parasite Cystoisospora suis and a reverse vaccinology approach to identify vaccine candidates.</title>
        <authorList>
            <person name="Palmieri N."/>
            <person name="Shrestha A."/>
            <person name="Ruttkowski B."/>
            <person name="Beck T."/>
            <person name="Vogl C."/>
            <person name="Tomley F."/>
            <person name="Blake D.P."/>
            <person name="Joachim A."/>
        </authorList>
    </citation>
    <scope>NUCLEOTIDE SEQUENCE [LARGE SCALE GENOMIC DNA]</scope>
    <source>
        <strain evidence="4 5">Wien I</strain>
    </source>
</reference>
<dbReference type="GeneID" id="94432332"/>
<dbReference type="Pfam" id="PF02872">
    <property type="entry name" value="5_nucleotid_C"/>
    <property type="match status" value="1"/>
</dbReference>
<proteinExistence type="inferred from homology"/>
<comment type="similarity">
    <text evidence="1">Belongs to the 5'-nucleotidase family.</text>
</comment>
<dbReference type="Proteomes" id="UP000221165">
    <property type="component" value="Unassembled WGS sequence"/>
</dbReference>
<dbReference type="EMBL" id="MIGC01005209">
    <property type="protein sequence ID" value="PHJ17177.1"/>
    <property type="molecule type" value="Genomic_DNA"/>
</dbReference>
<dbReference type="PRINTS" id="PR01607">
    <property type="entry name" value="APYRASEFAMLY"/>
</dbReference>
<evidence type="ECO:0000313" key="4">
    <source>
        <dbReference type="EMBL" id="PHJ17177.1"/>
    </source>
</evidence>
<feature type="compositionally biased region" description="Basic and acidic residues" evidence="2">
    <location>
        <begin position="277"/>
        <end position="288"/>
    </location>
</feature>
<dbReference type="RefSeq" id="XP_067918902.1">
    <property type="nucleotide sequence ID" value="XM_068069121.1"/>
</dbReference>
<feature type="compositionally biased region" description="Polar residues" evidence="2">
    <location>
        <begin position="519"/>
        <end position="541"/>
    </location>
</feature>
<evidence type="ECO:0000256" key="1">
    <source>
        <dbReference type="ARBA" id="ARBA00006654"/>
    </source>
</evidence>
<dbReference type="Gene3D" id="3.60.21.10">
    <property type="match status" value="1"/>
</dbReference>
<sequence>MPPPSAPSPSKGVAGSTGAMSLVDSAVVGKRVVLNPSPSQGRSSATAPGPSPGSPTTQPLSGCRAEGARRHEEEDELEAEVRLLVSAIARRASKGFTGETWYDFDLPLARTDPITIIHFNDVYNIECRSDGSGGVSRFVTAVQSFQHLHPLILFSGDVFNPSVMSTYTRGRHMIPFLNLLKVHTACFGNHDFDFGIDELEYAVGSCNFPWLISNVFEKTGQDMSNRAFTSLRTMRDDLGPARRGSRQQPCLDVHGSGLEPSDTASAGADGTVTHSPRSRETEDREGHHSTSQFGFAPDKAEGLFAEDFVEVHGLPLANGMKYRLFEWQGIRVGIIGLVEREWLDTLACVGKDDVYYVDFVEAANCLSRILRQKECELVIALTHMRAPNDERLAKEAVDIDLILGGHDHDYYGLQRIGDISVVKSGTDFREFTVLTIYPGQGAELSGPVHVAAARNGQQSHERTDVTPHSLSAECRDRAVEASHGVSALPASADTTGMSIKVRRPNDVPESKREVAPCQFSPTSSREASSTRPVPEPQTDSQGAKAARREKKNGDFSPVFGAASGPVTVVGKVTGDGMKGVAVAPSRSPGSPGSPLLSPNSGPGTPTLTPKFLSPSAVSEEVVRRERTTNSDLYSGPLLPTELNGGEETMPFFLGGSIVQWTRVRVEKDRYEKNKHVELLVKKYEQNLKKQMKEILVDAGCDLETRFSVIRTSESNVGNWLCDIMRRECRADIAILNSGTIRSDCIFSPGPFRFGDLAAMLPMADTLCVIAVPGNVLVEVLENSVSQLPKTEGRFLQVAGLRFSFDSSRPSGARVIRESIKVAKDACGGLRSGVSTPRAEGGVMGEMRGGDEDECFVPLNPEKVYSVATKSYLAQGRDGYCMLKGCKLLLDEELLPPLPTMVRSTLSIAELANGLKRPHSRITFKRLRSFTSMRQDDMLKDFGCCQTSKYNYVLAPRGDGRIVDLSANA</sequence>
<comment type="caution">
    <text evidence="4">The sequence shown here is derived from an EMBL/GenBank/DDBJ whole genome shotgun (WGS) entry which is preliminary data.</text>
</comment>
<gene>
    <name evidence="4" type="ORF">CSUI_009002</name>
</gene>
<feature type="region of interest" description="Disordered" evidence="2">
    <location>
        <begin position="31"/>
        <end position="76"/>
    </location>
</feature>
<dbReference type="InterPro" id="IPR006179">
    <property type="entry name" value="5_nucleotidase/apyrase"/>
</dbReference>
<dbReference type="PANTHER" id="PTHR11575">
    <property type="entry name" value="5'-NUCLEOTIDASE-RELATED"/>
    <property type="match status" value="1"/>
</dbReference>
<feature type="region of interest" description="Disordered" evidence="2">
    <location>
        <begin position="236"/>
        <end position="293"/>
    </location>
</feature>
<organism evidence="4 5">
    <name type="scientific">Cystoisospora suis</name>
    <dbReference type="NCBI Taxonomy" id="483139"/>
    <lineage>
        <taxon>Eukaryota</taxon>
        <taxon>Sar</taxon>
        <taxon>Alveolata</taxon>
        <taxon>Apicomplexa</taxon>
        <taxon>Conoidasida</taxon>
        <taxon>Coccidia</taxon>
        <taxon>Eucoccidiorida</taxon>
        <taxon>Eimeriorina</taxon>
        <taxon>Sarcocystidae</taxon>
        <taxon>Cystoisospora</taxon>
    </lineage>
</organism>
<dbReference type="OrthoDB" id="10252235at2759"/>
<evidence type="ECO:0000256" key="2">
    <source>
        <dbReference type="SAM" id="MobiDB-lite"/>
    </source>
</evidence>
<dbReference type="InterPro" id="IPR029052">
    <property type="entry name" value="Metallo-depent_PP-like"/>
</dbReference>
<dbReference type="InterPro" id="IPR036907">
    <property type="entry name" value="5'-Nucleotdase_C_sf"/>
</dbReference>
<feature type="compositionally biased region" description="Basic and acidic residues" evidence="2">
    <location>
        <begin position="503"/>
        <end position="514"/>
    </location>
</feature>